<sequence length="281" mass="30959">MSSNSLPHPLVSSEWLHQNIDMPNLVILDATIKKATSEGDDYFKGLQIPKARFIDIKGNFSDSQSAMPNTLPSPKAFTEAAQALGINKDSKIIVYDRLGIYAAPRVWWMFRAMGHEHIAVLDGGLPAWISEGFKTEASKTKTYESGDFIANFQDEMVVGLEEVLQNITTKRHSVLDARSSGRFHGTAPEPRADVKGGHIPNSINLPYTELLQDGKMKQVEELRAIFKSLKLPNTPRIYSCGTGITACIIMLAAALTGFSDHAIYDGSWTEWGQAEHVPIAT</sequence>
<dbReference type="Proteomes" id="UP001596978">
    <property type="component" value="Unassembled WGS sequence"/>
</dbReference>
<dbReference type="Pfam" id="PF00581">
    <property type="entry name" value="Rhodanese"/>
    <property type="match status" value="2"/>
</dbReference>
<evidence type="ECO:0000256" key="1">
    <source>
        <dbReference type="ARBA" id="ARBA00022679"/>
    </source>
</evidence>
<keyword evidence="1 4" id="KW-0808">Transferase</keyword>
<dbReference type="CDD" id="cd01449">
    <property type="entry name" value="TST_Repeat_2"/>
    <property type="match status" value="1"/>
</dbReference>
<gene>
    <name evidence="4" type="ORF">ACFQ1M_14680</name>
</gene>
<dbReference type="SUPFAM" id="SSF52821">
    <property type="entry name" value="Rhodanese/Cell cycle control phosphatase"/>
    <property type="match status" value="2"/>
</dbReference>
<dbReference type="GO" id="GO:0016740">
    <property type="term" value="F:transferase activity"/>
    <property type="evidence" value="ECO:0007669"/>
    <property type="project" value="UniProtKB-KW"/>
</dbReference>
<dbReference type="InterPro" id="IPR036873">
    <property type="entry name" value="Rhodanese-like_dom_sf"/>
</dbReference>
<evidence type="ECO:0000313" key="5">
    <source>
        <dbReference type="Proteomes" id="UP001596978"/>
    </source>
</evidence>
<name>A0ABW3D053_9FLAO</name>
<feature type="domain" description="Rhodanese" evidence="3">
    <location>
        <begin position="21"/>
        <end position="137"/>
    </location>
</feature>
<keyword evidence="5" id="KW-1185">Reference proteome</keyword>
<dbReference type="Gene3D" id="3.40.250.10">
    <property type="entry name" value="Rhodanese-like domain"/>
    <property type="match status" value="2"/>
</dbReference>
<feature type="domain" description="Rhodanese" evidence="3">
    <location>
        <begin position="168"/>
        <end position="280"/>
    </location>
</feature>
<evidence type="ECO:0000259" key="3">
    <source>
        <dbReference type="PROSITE" id="PS50206"/>
    </source>
</evidence>
<evidence type="ECO:0000256" key="2">
    <source>
        <dbReference type="ARBA" id="ARBA00022737"/>
    </source>
</evidence>
<keyword evidence="2" id="KW-0677">Repeat</keyword>
<dbReference type="InterPro" id="IPR045078">
    <property type="entry name" value="TST/MPST-like"/>
</dbReference>
<proteinExistence type="predicted"/>
<dbReference type="CDD" id="cd01448">
    <property type="entry name" value="TST_Repeat_1"/>
    <property type="match status" value="1"/>
</dbReference>
<dbReference type="SMART" id="SM00450">
    <property type="entry name" value="RHOD"/>
    <property type="match status" value="2"/>
</dbReference>
<dbReference type="PROSITE" id="PS50206">
    <property type="entry name" value="RHODANESE_3"/>
    <property type="match status" value="2"/>
</dbReference>
<protein>
    <submittedName>
        <fullName evidence="4">Sulfurtransferase</fullName>
        <ecNumber evidence="4">2.8.1.-</ecNumber>
    </submittedName>
</protein>
<dbReference type="EC" id="2.8.1.-" evidence="4"/>
<accession>A0ABW3D053</accession>
<comment type="caution">
    <text evidence="4">The sequence shown here is derived from an EMBL/GenBank/DDBJ whole genome shotgun (WGS) entry which is preliminary data.</text>
</comment>
<dbReference type="EMBL" id="JBHTJH010000017">
    <property type="protein sequence ID" value="MFD0863458.1"/>
    <property type="molecule type" value="Genomic_DNA"/>
</dbReference>
<organism evidence="4 5">
    <name type="scientific">Sungkyunkwania multivorans</name>
    <dbReference type="NCBI Taxonomy" id="1173618"/>
    <lineage>
        <taxon>Bacteria</taxon>
        <taxon>Pseudomonadati</taxon>
        <taxon>Bacteroidota</taxon>
        <taxon>Flavobacteriia</taxon>
        <taxon>Flavobacteriales</taxon>
        <taxon>Flavobacteriaceae</taxon>
        <taxon>Sungkyunkwania</taxon>
    </lineage>
</organism>
<dbReference type="PANTHER" id="PTHR11364:SF27">
    <property type="entry name" value="SULFURTRANSFERASE"/>
    <property type="match status" value="1"/>
</dbReference>
<reference evidence="5" key="1">
    <citation type="journal article" date="2019" name="Int. J. Syst. Evol. Microbiol.">
        <title>The Global Catalogue of Microorganisms (GCM) 10K type strain sequencing project: providing services to taxonomists for standard genome sequencing and annotation.</title>
        <authorList>
            <consortium name="The Broad Institute Genomics Platform"/>
            <consortium name="The Broad Institute Genome Sequencing Center for Infectious Disease"/>
            <person name="Wu L."/>
            <person name="Ma J."/>
        </authorList>
    </citation>
    <scope>NUCLEOTIDE SEQUENCE [LARGE SCALE GENOMIC DNA]</scope>
    <source>
        <strain evidence="5">CCUG 62952</strain>
    </source>
</reference>
<evidence type="ECO:0000313" key="4">
    <source>
        <dbReference type="EMBL" id="MFD0863458.1"/>
    </source>
</evidence>
<dbReference type="RefSeq" id="WP_386409519.1">
    <property type="nucleotide sequence ID" value="NZ_JBHTJH010000017.1"/>
</dbReference>
<dbReference type="InterPro" id="IPR001763">
    <property type="entry name" value="Rhodanese-like_dom"/>
</dbReference>
<dbReference type="PANTHER" id="PTHR11364">
    <property type="entry name" value="THIOSULFATE SULFERTANSFERASE"/>
    <property type="match status" value="1"/>
</dbReference>